<accession>A0A381X300</accession>
<evidence type="ECO:0000313" key="1">
    <source>
        <dbReference type="EMBL" id="SVA59040.1"/>
    </source>
</evidence>
<protein>
    <submittedName>
        <fullName evidence="1">Uncharacterized protein</fullName>
    </submittedName>
</protein>
<sequence length="114" mass="12588">MQERGNSIFLEPCFWRHKVRHSLLLLILGLAFSTIIACGTPTPRGEPAEHARINAMTDCTKLREEFKHQMALFNTWAVTDSTKIALAYSDTAKKRSIDLGCGDPSQKAGHFGGG</sequence>
<dbReference type="AlphaFoldDB" id="A0A381X300"/>
<proteinExistence type="predicted"/>
<gene>
    <name evidence="1" type="ORF">METZ01_LOCUS111894</name>
</gene>
<dbReference type="EMBL" id="UINC01013709">
    <property type="protein sequence ID" value="SVA59040.1"/>
    <property type="molecule type" value="Genomic_DNA"/>
</dbReference>
<name>A0A381X300_9ZZZZ</name>
<reference evidence="1" key="1">
    <citation type="submission" date="2018-05" db="EMBL/GenBank/DDBJ databases">
        <authorList>
            <person name="Lanie J.A."/>
            <person name="Ng W.-L."/>
            <person name="Kazmierczak K.M."/>
            <person name="Andrzejewski T.M."/>
            <person name="Davidsen T.M."/>
            <person name="Wayne K.J."/>
            <person name="Tettelin H."/>
            <person name="Glass J.I."/>
            <person name="Rusch D."/>
            <person name="Podicherti R."/>
            <person name="Tsui H.-C.T."/>
            <person name="Winkler M.E."/>
        </authorList>
    </citation>
    <scope>NUCLEOTIDE SEQUENCE</scope>
</reference>
<organism evidence="1">
    <name type="scientific">marine metagenome</name>
    <dbReference type="NCBI Taxonomy" id="408172"/>
    <lineage>
        <taxon>unclassified sequences</taxon>
        <taxon>metagenomes</taxon>
        <taxon>ecological metagenomes</taxon>
    </lineage>
</organism>